<dbReference type="Gene3D" id="3.40.50.10260">
    <property type="entry name" value="YjeF N-terminal domain"/>
    <property type="match status" value="1"/>
</dbReference>
<dbReference type="InterPro" id="IPR004443">
    <property type="entry name" value="YjeF_N_dom"/>
</dbReference>
<evidence type="ECO:0000256" key="9">
    <source>
        <dbReference type="ARBA" id="ARBA00023235"/>
    </source>
</evidence>
<dbReference type="EMBL" id="CP036290">
    <property type="protein sequence ID" value="QDU83637.1"/>
    <property type="molecule type" value="Genomic_DNA"/>
</dbReference>
<protein>
    <recommendedName>
        <fullName evidence="3 10">NAD(P)H-hydrate epimerase</fullName>
        <ecNumber evidence="3 10">5.1.99.6</ecNumber>
    </recommendedName>
    <alternativeName>
        <fullName evidence="10">NAD(P)HX epimerase</fullName>
    </alternativeName>
</protein>
<keyword evidence="14" id="KW-1185">Reference proteome</keyword>
<evidence type="ECO:0000256" key="4">
    <source>
        <dbReference type="ARBA" id="ARBA00022723"/>
    </source>
</evidence>
<evidence type="ECO:0000256" key="7">
    <source>
        <dbReference type="ARBA" id="ARBA00022958"/>
    </source>
</evidence>
<dbReference type="GO" id="GO:0000166">
    <property type="term" value="F:nucleotide binding"/>
    <property type="evidence" value="ECO:0007669"/>
    <property type="project" value="UniProtKB-KW"/>
</dbReference>
<evidence type="ECO:0000256" key="1">
    <source>
        <dbReference type="ARBA" id="ARBA00000013"/>
    </source>
</evidence>
<feature type="binding site" evidence="10">
    <location>
        <position position="194"/>
    </location>
    <ligand>
        <name>(6S)-NADPHX</name>
        <dbReference type="ChEBI" id="CHEBI:64076"/>
    </ligand>
</feature>
<name>A0A518CWM7_9BACT</name>
<comment type="function">
    <text evidence="10">Catalyzes the epimerization of the S- and R-forms of NAD(P)HX, a damaged form of NAD(P)H that is a result of enzymatic or heat-dependent hydration. This is a prerequisite for the S-specific NAD(P)H-hydrate dehydratase to allow the repair of both epimers of NAD(P)HX.</text>
</comment>
<keyword evidence="4 10" id="KW-0479">Metal-binding</keyword>
<comment type="similarity">
    <text evidence="10">Belongs to the NnrE/AIBP family.</text>
</comment>
<dbReference type="Pfam" id="PF03853">
    <property type="entry name" value="YjeF_N"/>
    <property type="match status" value="1"/>
</dbReference>
<evidence type="ECO:0000313" key="13">
    <source>
        <dbReference type="EMBL" id="QDU83637.1"/>
    </source>
</evidence>
<dbReference type="InterPro" id="IPR036652">
    <property type="entry name" value="YjeF_N_dom_sf"/>
</dbReference>
<keyword evidence="5 10" id="KW-0547">Nucleotide-binding</keyword>
<organism evidence="13 14">
    <name type="scientific">Rohdeia mirabilis</name>
    <dbReference type="NCBI Taxonomy" id="2528008"/>
    <lineage>
        <taxon>Bacteria</taxon>
        <taxon>Pseudomonadati</taxon>
        <taxon>Planctomycetota</taxon>
        <taxon>Planctomycetia</taxon>
        <taxon>Planctomycetia incertae sedis</taxon>
        <taxon>Rohdeia</taxon>
    </lineage>
</organism>
<evidence type="ECO:0000256" key="11">
    <source>
        <dbReference type="SAM" id="MobiDB-lite"/>
    </source>
</evidence>
<feature type="domain" description="YjeF N-terminal" evidence="12">
    <location>
        <begin position="31"/>
        <end position="251"/>
    </location>
</feature>
<feature type="binding site" evidence="10">
    <location>
        <begin position="165"/>
        <end position="171"/>
    </location>
    <ligand>
        <name>(6S)-NADPHX</name>
        <dbReference type="ChEBI" id="CHEBI:64076"/>
    </ligand>
</feature>
<keyword evidence="9 10" id="KW-0413">Isomerase</keyword>
<evidence type="ECO:0000256" key="2">
    <source>
        <dbReference type="ARBA" id="ARBA00000909"/>
    </source>
</evidence>
<evidence type="ECO:0000256" key="10">
    <source>
        <dbReference type="HAMAP-Rule" id="MF_01966"/>
    </source>
</evidence>
<evidence type="ECO:0000313" key="14">
    <source>
        <dbReference type="Proteomes" id="UP000319342"/>
    </source>
</evidence>
<dbReference type="SUPFAM" id="SSF64153">
    <property type="entry name" value="YjeF N-terminal domain-like"/>
    <property type="match status" value="1"/>
</dbReference>
<comment type="cofactor">
    <cofactor evidence="10">
        <name>K(+)</name>
        <dbReference type="ChEBI" id="CHEBI:29103"/>
    </cofactor>
    <text evidence="10">Binds 1 potassium ion per subunit.</text>
</comment>
<dbReference type="GO" id="GO:0052856">
    <property type="term" value="F:NAD(P)HX epimerase activity"/>
    <property type="evidence" value="ECO:0007669"/>
    <property type="project" value="UniProtKB-UniRule"/>
</dbReference>
<keyword evidence="6 10" id="KW-0521">NADP</keyword>
<dbReference type="PROSITE" id="PS51385">
    <property type="entry name" value="YJEF_N"/>
    <property type="match status" value="1"/>
</dbReference>
<comment type="catalytic activity">
    <reaction evidence="2 10">
        <text>(6R)-NADPHX = (6S)-NADPHX</text>
        <dbReference type="Rhea" id="RHEA:32227"/>
        <dbReference type="ChEBI" id="CHEBI:64076"/>
        <dbReference type="ChEBI" id="CHEBI:64077"/>
        <dbReference type="EC" id="5.1.99.6"/>
    </reaction>
</comment>
<sequence>MSGAPVHAVNSTNAFSRVPRPGDPIATAEQMRAVDARAIGDFGIPGAVLMESAGRACAERLERLAASGQCARRALVLCGPGNNGGDGFVIGRTLRAIGWDAGERFFAAPEPRSRFGPDLVLQLDLAERLGRPARSVLTSSETDTLIADIDATARSGGVVVDALFGTGLARPLTGSIARTLDHLARAGALVFAVDVPSGLCADTGQVLGTACPARWTTTLAALKPGLLVQHGPRLVGELEIAEIGIPPALLADLPRFQPGDAPR</sequence>
<dbReference type="HAMAP" id="MF_01966">
    <property type="entry name" value="NADHX_epimerase"/>
    <property type="match status" value="1"/>
</dbReference>
<keyword evidence="8 10" id="KW-0520">NAD</keyword>
<comment type="catalytic activity">
    <reaction evidence="1 10">
        <text>(6R)-NADHX = (6S)-NADHX</text>
        <dbReference type="Rhea" id="RHEA:32215"/>
        <dbReference type="ChEBI" id="CHEBI:64074"/>
        <dbReference type="ChEBI" id="CHEBI:64075"/>
        <dbReference type="EC" id="5.1.99.6"/>
    </reaction>
</comment>
<gene>
    <name evidence="13" type="primary">nnr_1</name>
    <name evidence="10" type="synonym">nnrE</name>
    <name evidence="13" type="ORF">Pla163_07360</name>
</gene>
<dbReference type="EC" id="5.1.99.6" evidence="3 10"/>
<keyword evidence="7 10" id="KW-0630">Potassium</keyword>
<evidence type="ECO:0000259" key="12">
    <source>
        <dbReference type="PROSITE" id="PS51385"/>
    </source>
</evidence>
<evidence type="ECO:0000256" key="6">
    <source>
        <dbReference type="ARBA" id="ARBA00022857"/>
    </source>
</evidence>
<feature type="binding site" evidence="10">
    <location>
        <position position="83"/>
    </location>
    <ligand>
        <name>K(+)</name>
        <dbReference type="ChEBI" id="CHEBI:29103"/>
    </ligand>
</feature>
<dbReference type="NCBIfam" id="TIGR00197">
    <property type="entry name" value="yjeF_nterm"/>
    <property type="match status" value="1"/>
</dbReference>
<evidence type="ECO:0000256" key="3">
    <source>
        <dbReference type="ARBA" id="ARBA00012228"/>
    </source>
</evidence>
<evidence type="ECO:0000256" key="5">
    <source>
        <dbReference type="ARBA" id="ARBA00022741"/>
    </source>
</evidence>
<feature type="binding site" evidence="10">
    <location>
        <position position="161"/>
    </location>
    <ligand>
        <name>K(+)</name>
        <dbReference type="ChEBI" id="CHEBI:29103"/>
    </ligand>
</feature>
<proteinExistence type="inferred from homology"/>
<feature type="region of interest" description="Disordered" evidence="11">
    <location>
        <begin position="1"/>
        <end position="23"/>
    </location>
</feature>
<dbReference type="GO" id="GO:0046872">
    <property type="term" value="F:metal ion binding"/>
    <property type="evidence" value="ECO:0007669"/>
    <property type="project" value="UniProtKB-KW"/>
</dbReference>
<dbReference type="PANTHER" id="PTHR13232:SF10">
    <property type="entry name" value="NAD(P)H-HYDRATE EPIMERASE"/>
    <property type="match status" value="1"/>
</dbReference>
<comment type="caution">
    <text evidence="10">Lacks conserved residue(s) required for the propagation of feature annotation.</text>
</comment>
<accession>A0A518CWM7</accession>
<dbReference type="InterPro" id="IPR032976">
    <property type="entry name" value="YJEFN_prot_NAXE-like"/>
</dbReference>
<feature type="binding site" evidence="10">
    <location>
        <position position="197"/>
    </location>
    <ligand>
        <name>K(+)</name>
        <dbReference type="ChEBI" id="CHEBI:29103"/>
    </ligand>
</feature>
<dbReference type="Proteomes" id="UP000319342">
    <property type="component" value="Chromosome"/>
</dbReference>
<feature type="binding site" evidence="10">
    <location>
        <begin position="82"/>
        <end position="86"/>
    </location>
    <ligand>
        <name>(6S)-NADPHX</name>
        <dbReference type="ChEBI" id="CHEBI:64076"/>
    </ligand>
</feature>
<reference evidence="13 14" key="1">
    <citation type="submission" date="2019-02" db="EMBL/GenBank/DDBJ databases">
        <title>Deep-cultivation of Planctomycetes and their phenomic and genomic characterization uncovers novel biology.</title>
        <authorList>
            <person name="Wiegand S."/>
            <person name="Jogler M."/>
            <person name="Boedeker C."/>
            <person name="Pinto D."/>
            <person name="Vollmers J."/>
            <person name="Rivas-Marin E."/>
            <person name="Kohn T."/>
            <person name="Peeters S.H."/>
            <person name="Heuer A."/>
            <person name="Rast P."/>
            <person name="Oberbeckmann S."/>
            <person name="Bunk B."/>
            <person name="Jeske O."/>
            <person name="Meyerdierks A."/>
            <person name="Storesund J.E."/>
            <person name="Kallscheuer N."/>
            <person name="Luecker S."/>
            <person name="Lage O.M."/>
            <person name="Pohl T."/>
            <person name="Merkel B.J."/>
            <person name="Hornburger P."/>
            <person name="Mueller R.-W."/>
            <person name="Bruemmer F."/>
            <person name="Labrenz M."/>
            <person name="Spormann A.M."/>
            <person name="Op den Camp H."/>
            <person name="Overmann J."/>
            <person name="Amann R."/>
            <person name="Jetten M.S.M."/>
            <person name="Mascher T."/>
            <person name="Medema M.H."/>
            <person name="Devos D.P."/>
            <person name="Kaster A.-K."/>
            <person name="Ovreas L."/>
            <person name="Rohde M."/>
            <person name="Galperin M.Y."/>
            <person name="Jogler C."/>
        </authorList>
    </citation>
    <scope>NUCLEOTIDE SEQUENCE [LARGE SCALE GENOMIC DNA]</scope>
    <source>
        <strain evidence="13 14">Pla163</strain>
    </source>
</reference>
<dbReference type="PANTHER" id="PTHR13232">
    <property type="entry name" value="NAD(P)H-HYDRATE EPIMERASE"/>
    <property type="match status" value="1"/>
</dbReference>
<dbReference type="AlphaFoldDB" id="A0A518CWM7"/>
<evidence type="ECO:0000256" key="8">
    <source>
        <dbReference type="ARBA" id="ARBA00023027"/>
    </source>
</evidence>